<dbReference type="Proteomes" id="UP000318313">
    <property type="component" value="Chromosome"/>
</dbReference>
<protein>
    <recommendedName>
        <fullName evidence="4">Cytochrome c domain-containing protein</fullName>
    </recommendedName>
</protein>
<dbReference type="EMBL" id="CP037452">
    <property type="protein sequence ID" value="QDV49053.1"/>
    <property type="molecule type" value="Genomic_DNA"/>
</dbReference>
<dbReference type="RefSeq" id="WP_145306497.1">
    <property type="nucleotide sequence ID" value="NZ_CP037452.1"/>
</dbReference>
<dbReference type="AlphaFoldDB" id="A0A518I7I5"/>
<evidence type="ECO:0000313" key="3">
    <source>
        <dbReference type="Proteomes" id="UP000318313"/>
    </source>
</evidence>
<gene>
    <name evidence="2" type="ORF">Enr17x_10680</name>
</gene>
<keyword evidence="1" id="KW-0732">Signal</keyword>
<keyword evidence="3" id="KW-1185">Reference proteome</keyword>
<dbReference type="OrthoDB" id="231497at2"/>
<name>A0A518I7I5_9PLAN</name>
<feature type="signal peptide" evidence="1">
    <location>
        <begin position="1"/>
        <end position="24"/>
    </location>
</feature>
<proteinExistence type="predicted"/>
<evidence type="ECO:0000313" key="2">
    <source>
        <dbReference type="EMBL" id="QDV49053.1"/>
    </source>
</evidence>
<dbReference type="KEGG" id="gfm:Enr17x_10680"/>
<evidence type="ECO:0000256" key="1">
    <source>
        <dbReference type="SAM" id="SignalP"/>
    </source>
</evidence>
<feature type="chain" id="PRO_5022243838" description="Cytochrome c domain-containing protein" evidence="1">
    <location>
        <begin position="25"/>
        <end position="432"/>
    </location>
</feature>
<evidence type="ECO:0008006" key="4">
    <source>
        <dbReference type="Google" id="ProtNLM"/>
    </source>
</evidence>
<organism evidence="2 3">
    <name type="scientific">Gimesia fumaroli</name>
    <dbReference type="NCBI Taxonomy" id="2527976"/>
    <lineage>
        <taxon>Bacteria</taxon>
        <taxon>Pseudomonadati</taxon>
        <taxon>Planctomycetota</taxon>
        <taxon>Planctomycetia</taxon>
        <taxon>Planctomycetales</taxon>
        <taxon>Planctomycetaceae</taxon>
        <taxon>Gimesia</taxon>
    </lineage>
</organism>
<accession>A0A518I7I5</accession>
<sequence length="432" mass="48946" precursor="true">MNVFHQNLIALFTVILLQSPFAEAAPPLNFEAAPVNYSDATPQNVITQLQRALDAGEKSWTYADDFGYLLPLLKDLKISVSSQMLPFSKTSLQRHLIGPDRPRALYFSDDAYVGFVQDGMLELMVTDEKLGMVFYTLKQTPAKKPQLQRQVASCMTCHASSRTKNIPGLLVRSMFVDPVGLPVISAGSFRTDHSSPLSERWGGWYVTGTHGKTTHMGNFHLPSSKRPKKPIENKTGLNLKDLSPLTPIAHYPTPHSDLVALMVFEHQIDAHNFIIRTNYAWQIDVHRGDAEQEDAVWKQEADQLVKYLLFEKEVELKYPIQGTSSFANEFAKRGPFDSQGRSLRQFDLKRRLFRFPCSYMLYSKAFRSLAEPVRTYIYQRMKGVITGVDKSLLTHQLTATDRQNLLQILPETIPDLKRVWEQVGSTESAPVP</sequence>
<reference evidence="2 3" key="1">
    <citation type="submission" date="2019-03" db="EMBL/GenBank/DDBJ databases">
        <title>Deep-cultivation of Planctomycetes and their phenomic and genomic characterization uncovers novel biology.</title>
        <authorList>
            <person name="Wiegand S."/>
            <person name="Jogler M."/>
            <person name="Boedeker C."/>
            <person name="Pinto D."/>
            <person name="Vollmers J."/>
            <person name="Rivas-Marin E."/>
            <person name="Kohn T."/>
            <person name="Peeters S.H."/>
            <person name="Heuer A."/>
            <person name="Rast P."/>
            <person name="Oberbeckmann S."/>
            <person name="Bunk B."/>
            <person name="Jeske O."/>
            <person name="Meyerdierks A."/>
            <person name="Storesund J.E."/>
            <person name="Kallscheuer N."/>
            <person name="Luecker S."/>
            <person name="Lage O.M."/>
            <person name="Pohl T."/>
            <person name="Merkel B.J."/>
            <person name="Hornburger P."/>
            <person name="Mueller R.-W."/>
            <person name="Bruemmer F."/>
            <person name="Labrenz M."/>
            <person name="Spormann A.M."/>
            <person name="Op den Camp H."/>
            <person name="Overmann J."/>
            <person name="Amann R."/>
            <person name="Jetten M.S.M."/>
            <person name="Mascher T."/>
            <person name="Medema M.H."/>
            <person name="Devos D.P."/>
            <person name="Kaster A.-K."/>
            <person name="Ovreas L."/>
            <person name="Rohde M."/>
            <person name="Galperin M.Y."/>
            <person name="Jogler C."/>
        </authorList>
    </citation>
    <scope>NUCLEOTIDE SEQUENCE [LARGE SCALE GENOMIC DNA]</scope>
    <source>
        <strain evidence="2 3">Enr17</strain>
    </source>
</reference>